<dbReference type="PROSITE" id="PS50865">
    <property type="entry name" value="ZF_MYND_2"/>
    <property type="match status" value="1"/>
</dbReference>
<name>A0A8H7W5D8_9HELO</name>
<dbReference type="EMBL" id="JAFJYH010000342">
    <property type="protein sequence ID" value="KAG4412963.1"/>
    <property type="molecule type" value="Genomic_DNA"/>
</dbReference>
<evidence type="ECO:0000259" key="5">
    <source>
        <dbReference type="PROSITE" id="PS50865"/>
    </source>
</evidence>
<dbReference type="InterPro" id="IPR002893">
    <property type="entry name" value="Znf_MYND"/>
</dbReference>
<evidence type="ECO:0000313" key="7">
    <source>
        <dbReference type="Proteomes" id="UP000664132"/>
    </source>
</evidence>
<organism evidence="6 7">
    <name type="scientific">Cadophora malorum</name>
    <dbReference type="NCBI Taxonomy" id="108018"/>
    <lineage>
        <taxon>Eukaryota</taxon>
        <taxon>Fungi</taxon>
        <taxon>Dikarya</taxon>
        <taxon>Ascomycota</taxon>
        <taxon>Pezizomycotina</taxon>
        <taxon>Leotiomycetes</taxon>
        <taxon>Helotiales</taxon>
        <taxon>Ploettnerulaceae</taxon>
        <taxon>Cadophora</taxon>
    </lineage>
</organism>
<keyword evidence="2 4" id="KW-0863">Zinc-finger</keyword>
<dbReference type="AlphaFoldDB" id="A0A8H7W5D8"/>
<evidence type="ECO:0000256" key="1">
    <source>
        <dbReference type="ARBA" id="ARBA00022723"/>
    </source>
</evidence>
<evidence type="ECO:0000256" key="4">
    <source>
        <dbReference type="PROSITE-ProRule" id="PRU00134"/>
    </source>
</evidence>
<sequence length="342" mass="38464">MAPLKCVFCDEPNVKAGASCMSSAYCSPACQQVDWPLHKTLCKKFSRLLKIPRPKKPVRLGILLSADDPDPKLVWVPSQQAPKPGSSPTFEETAAHHLLDHTVVLYARDNWLNDESKPNQAALALLDWKLPYDWRGNILVMNSKGLVGKDIPPQANSGAPLVLLATREGGELEPYQDFQDITLADYRAAIDYLSRYGNKVKRGDESSHLTFHSKSENGQMSELQVLMNKLMADEAEKEKNRRVKGVLIRCEGDICINKKQSGRWERYTEVAISKGHSIWKSESTPASKIMGLPLLVHKQPHNPAWNPNDHNQFDNQTATFLNLTTDPKVEEMWGFAPPDWQN</sequence>
<gene>
    <name evidence="6" type="ORF">IFR04_013913</name>
</gene>
<dbReference type="OrthoDB" id="3511311at2759"/>
<reference evidence="6" key="1">
    <citation type="submission" date="2021-02" db="EMBL/GenBank/DDBJ databases">
        <title>Genome sequence Cadophora malorum strain M34.</title>
        <authorList>
            <person name="Stefanovic E."/>
            <person name="Vu D."/>
            <person name="Scully C."/>
            <person name="Dijksterhuis J."/>
            <person name="Roader J."/>
            <person name="Houbraken J."/>
        </authorList>
    </citation>
    <scope>NUCLEOTIDE SEQUENCE</scope>
    <source>
        <strain evidence="6">M34</strain>
    </source>
</reference>
<dbReference type="GO" id="GO:0008270">
    <property type="term" value="F:zinc ion binding"/>
    <property type="evidence" value="ECO:0007669"/>
    <property type="project" value="UniProtKB-KW"/>
</dbReference>
<comment type="caution">
    <text evidence="6">The sequence shown here is derived from an EMBL/GenBank/DDBJ whole genome shotgun (WGS) entry which is preliminary data.</text>
</comment>
<dbReference type="Proteomes" id="UP000664132">
    <property type="component" value="Unassembled WGS sequence"/>
</dbReference>
<accession>A0A8H7W5D8</accession>
<keyword evidence="1" id="KW-0479">Metal-binding</keyword>
<keyword evidence="7" id="KW-1185">Reference proteome</keyword>
<dbReference type="Gene3D" id="6.10.140.2220">
    <property type="match status" value="1"/>
</dbReference>
<feature type="domain" description="MYND-type" evidence="5">
    <location>
        <begin position="6"/>
        <end position="42"/>
    </location>
</feature>
<dbReference type="SUPFAM" id="SSF144232">
    <property type="entry name" value="HIT/MYND zinc finger-like"/>
    <property type="match status" value="1"/>
</dbReference>
<evidence type="ECO:0000256" key="2">
    <source>
        <dbReference type="ARBA" id="ARBA00022771"/>
    </source>
</evidence>
<evidence type="ECO:0000256" key="3">
    <source>
        <dbReference type="ARBA" id="ARBA00022833"/>
    </source>
</evidence>
<keyword evidence="3" id="KW-0862">Zinc</keyword>
<dbReference type="Pfam" id="PF01753">
    <property type="entry name" value="zf-MYND"/>
    <property type="match status" value="1"/>
</dbReference>
<evidence type="ECO:0000313" key="6">
    <source>
        <dbReference type="EMBL" id="KAG4412963.1"/>
    </source>
</evidence>
<protein>
    <recommendedName>
        <fullName evidence="5">MYND-type domain-containing protein</fullName>
    </recommendedName>
</protein>
<proteinExistence type="predicted"/>